<reference evidence="4" key="1">
    <citation type="submission" date="2022-06" db="EMBL/GenBank/DDBJ databases">
        <authorList>
            <person name="Ping M."/>
        </authorList>
    </citation>
    <scope>NUCLEOTIDE SEQUENCE</scope>
    <source>
        <strain evidence="4">JCM11759T</strain>
    </source>
</reference>
<dbReference type="PROSITE" id="PS51257">
    <property type="entry name" value="PROKAR_LIPOPROTEIN"/>
    <property type="match status" value="1"/>
</dbReference>
<protein>
    <submittedName>
        <fullName evidence="4">DUF4333 domain-containing protein</fullName>
    </submittedName>
</protein>
<evidence type="ECO:0000259" key="3">
    <source>
        <dbReference type="Pfam" id="PF14230"/>
    </source>
</evidence>
<feature type="region of interest" description="Disordered" evidence="1">
    <location>
        <begin position="103"/>
        <end position="135"/>
    </location>
</feature>
<evidence type="ECO:0000313" key="4">
    <source>
        <dbReference type="EMBL" id="USY19183.1"/>
    </source>
</evidence>
<keyword evidence="5" id="KW-1185">Reference proteome</keyword>
<feature type="compositionally biased region" description="Acidic residues" evidence="1">
    <location>
        <begin position="103"/>
        <end position="118"/>
    </location>
</feature>
<evidence type="ECO:0000256" key="1">
    <source>
        <dbReference type="SAM" id="MobiDB-lite"/>
    </source>
</evidence>
<feature type="compositionally biased region" description="Polar residues" evidence="1">
    <location>
        <begin position="126"/>
        <end position="135"/>
    </location>
</feature>
<sequence length="209" mass="21742">MRRVKRERIIVGAVLGALSMLVATGCSASISADDVAAESSAMLTQQIGQEPDDLTCEEDLPAEVGAEIRCEIEIEGETIGATATVTEVDGSDVQWDIKVDDTPADDTAAEDDAAEDSAAEAPAGGQDSSSAVASDGQVSNVEIINQSTPVLEAAGYSPDNFVCSDTHILAQVGAELGCQFLQDGDSYPITVTVTSVEGSTVHWDIQFDE</sequence>
<evidence type="ECO:0000256" key="2">
    <source>
        <dbReference type="SAM" id="SignalP"/>
    </source>
</evidence>
<dbReference type="RefSeq" id="WP_254418437.1">
    <property type="nucleotide sequence ID" value="NZ_BAAAJB010000080.1"/>
</dbReference>
<dbReference type="InterPro" id="IPR025637">
    <property type="entry name" value="DUF4333"/>
</dbReference>
<feature type="chain" id="PRO_5045700536" evidence="2">
    <location>
        <begin position="29"/>
        <end position="209"/>
    </location>
</feature>
<proteinExistence type="predicted"/>
<dbReference type="Pfam" id="PF14230">
    <property type="entry name" value="DUF4333"/>
    <property type="match status" value="1"/>
</dbReference>
<organism evidence="4 5">
    <name type="scientific">Nocardiopsis exhalans</name>
    <dbReference type="NCBI Taxonomy" id="163604"/>
    <lineage>
        <taxon>Bacteria</taxon>
        <taxon>Bacillati</taxon>
        <taxon>Actinomycetota</taxon>
        <taxon>Actinomycetes</taxon>
        <taxon>Streptosporangiales</taxon>
        <taxon>Nocardiopsidaceae</taxon>
        <taxon>Nocardiopsis</taxon>
    </lineage>
</organism>
<keyword evidence="2" id="KW-0732">Signal</keyword>
<dbReference type="EMBL" id="CP099837">
    <property type="protein sequence ID" value="USY19183.1"/>
    <property type="molecule type" value="Genomic_DNA"/>
</dbReference>
<dbReference type="Proteomes" id="UP001055940">
    <property type="component" value="Chromosome"/>
</dbReference>
<feature type="signal peptide" evidence="2">
    <location>
        <begin position="1"/>
        <end position="28"/>
    </location>
</feature>
<evidence type="ECO:0000313" key="5">
    <source>
        <dbReference type="Proteomes" id="UP001055940"/>
    </source>
</evidence>
<feature type="domain" description="DUF4333" evidence="3">
    <location>
        <begin position="23"/>
        <end position="90"/>
    </location>
</feature>
<name>A0ABY5D7Z1_9ACTN</name>
<accession>A0ABY5D7Z1</accession>
<gene>
    <name evidence="4" type="ORF">NE857_28615</name>
</gene>